<dbReference type="InterPro" id="IPR051678">
    <property type="entry name" value="AGP_Transferase"/>
</dbReference>
<dbReference type="InterPro" id="IPR011009">
    <property type="entry name" value="Kinase-like_dom_sf"/>
</dbReference>
<dbReference type="EMBL" id="BOPH01000102">
    <property type="protein sequence ID" value="GIJ72577.1"/>
    <property type="molecule type" value="Genomic_DNA"/>
</dbReference>
<comment type="caution">
    <text evidence="2">The sequence shown here is derived from an EMBL/GenBank/DDBJ whole genome shotgun (WGS) entry which is preliminary data.</text>
</comment>
<reference evidence="2" key="1">
    <citation type="submission" date="2021-01" db="EMBL/GenBank/DDBJ databases">
        <title>Whole genome shotgun sequence of Virgisporangium ochraceum NBRC 16418.</title>
        <authorList>
            <person name="Komaki H."/>
            <person name="Tamura T."/>
        </authorList>
    </citation>
    <scope>NUCLEOTIDE SEQUENCE</scope>
    <source>
        <strain evidence="2">NBRC 16418</strain>
    </source>
</reference>
<organism evidence="2 3">
    <name type="scientific">Virgisporangium ochraceum</name>
    <dbReference type="NCBI Taxonomy" id="65505"/>
    <lineage>
        <taxon>Bacteria</taxon>
        <taxon>Bacillati</taxon>
        <taxon>Actinomycetota</taxon>
        <taxon>Actinomycetes</taxon>
        <taxon>Micromonosporales</taxon>
        <taxon>Micromonosporaceae</taxon>
        <taxon>Virgisporangium</taxon>
    </lineage>
</organism>
<dbReference type="InterPro" id="IPR002575">
    <property type="entry name" value="Aminoglycoside_PTrfase"/>
</dbReference>
<dbReference type="AlphaFoldDB" id="A0A8J4A0Y7"/>
<sequence length="307" mass="33670">MPVPPPSEPLYEPLSGLLSGLLPDGRVVTEVVARTGGSLNTVHEVRFADADPVIVKRYADRWRGNQAKEEYVYGLMAGLDAVPRIVAVDHERATTVLTVLPGVPMWERPSRPDTDRAAYRRIGRFQAALHRIRMPAYGELTTEVLDPAPDNVTHMRRRFARQLDAFREAGGPLDIHDAVARRVDAADRYFAACTGAVLCHRDLHEGNVLVDDAGTVTGFIDVENAEAADPMTDLARTLQFEHSGSAAKRAALLDGYGPLPPYGAERIALHRLHHALELWTWDTSIGKTGPLPGLVDSLRSQLRTAPS</sequence>
<name>A0A8J4A0Y7_9ACTN</name>
<dbReference type="Gene3D" id="3.90.1200.10">
    <property type="match status" value="1"/>
</dbReference>
<dbReference type="Pfam" id="PF01636">
    <property type="entry name" value="APH"/>
    <property type="match status" value="1"/>
</dbReference>
<dbReference type="Proteomes" id="UP000635606">
    <property type="component" value="Unassembled WGS sequence"/>
</dbReference>
<evidence type="ECO:0000313" key="3">
    <source>
        <dbReference type="Proteomes" id="UP000635606"/>
    </source>
</evidence>
<accession>A0A8J4A0Y7</accession>
<evidence type="ECO:0000313" key="2">
    <source>
        <dbReference type="EMBL" id="GIJ72577.1"/>
    </source>
</evidence>
<feature type="domain" description="Aminoglycoside phosphotransferase" evidence="1">
    <location>
        <begin position="33"/>
        <end position="261"/>
    </location>
</feature>
<evidence type="ECO:0000259" key="1">
    <source>
        <dbReference type="Pfam" id="PF01636"/>
    </source>
</evidence>
<dbReference type="SUPFAM" id="SSF56112">
    <property type="entry name" value="Protein kinase-like (PK-like)"/>
    <property type="match status" value="1"/>
</dbReference>
<keyword evidence="3" id="KW-1185">Reference proteome</keyword>
<dbReference type="RefSeq" id="WP_203932428.1">
    <property type="nucleotide sequence ID" value="NZ_BOPH01000102.1"/>
</dbReference>
<protein>
    <recommendedName>
        <fullName evidence="1">Aminoglycoside phosphotransferase domain-containing protein</fullName>
    </recommendedName>
</protein>
<dbReference type="PANTHER" id="PTHR21310">
    <property type="entry name" value="AMINOGLYCOSIDE PHOSPHOTRANSFERASE-RELATED-RELATED"/>
    <property type="match status" value="1"/>
</dbReference>
<gene>
    <name evidence="2" type="ORF">Voc01_074940</name>
</gene>
<proteinExistence type="predicted"/>